<reference evidence="2 3" key="1">
    <citation type="submission" date="2024-02" db="EMBL/GenBank/DDBJ databases">
        <title>Full genome sequence of Nocardioides kribbensis.</title>
        <authorList>
            <person name="Poletto B.L."/>
            <person name="Silva G."/>
            <person name="Galante D."/>
            <person name="Campos K.R."/>
            <person name="Santos M.B.N."/>
            <person name="Sacchi C.T."/>
        </authorList>
    </citation>
    <scope>NUCLEOTIDE SEQUENCE [LARGE SCALE GENOMIC DNA]</scope>
    <source>
        <strain evidence="2 3">O4R</strain>
    </source>
</reference>
<gene>
    <name evidence="2" type="ORF">V6R90_12560</name>
</gene>
<keyword evidence="3" id="KW-1185">Reference proteome</keyword>
<dbReference type="InterPro" id="IPR054206">
    <property type="entry name" value="DUF6912"/>
</dbReference>
<evidence type="ECO:0000313" key="2">
    <source>
        <dbReference type="EMBL" id="MEQ7848108.1"/>
    </source>
</evidence>
<feature type="chain" id="PRO_5046277767" evidence="1">
    <location>
        <begin position="21"/>
        <end position="138"/>
    </location>
</feature>
<sequence length="138" mass="14587">MSPRAGAVRAYVPLTSSSLAALVAAGRLEGPLRAHAVTEALRAEWPDGDEEGWEYAALMAAAATSRTLLTPADRPRRVVLAVDVPAVEPVAGDDPTLVDVAADVPWRTIASAHVDPLDDAPDDDDLAWYATQEIAHLL</sequence>
<protein>
    <submittedName>
        <fullName evidence="2">Uncharacterized protein</fullName>
    </submittedName>
</protein>
<name>A0ABV1P053_9ACTN</name>
<feature type="signal peptide" evidence="1">
    <location>
        <begin position="1"/>
        <end position="20"/>
    </location>
</feature>
<dbReference type="Proteomes" id="UP001482520">
    <property type="component" value="Unassembled WGS sequence"/>
</dbReference>
<keyword evidence="1" id="KW-0732">Signal</keyword>
<comment type="caution">
    <text evidence="2">The sequence shown here is derived from an EMBL/GenBank/DDBJ whole genome shotgun (WGS) entry which is preliminary data.</text>
</comment>
<proteinExistence type="predicted"/>
<dbReference type="Pfam" id="PF21853">
    <property type="entry name" value="DUF6912"/>
    <property type="match status" value="1"/>
</dbReference>
<evidence type="ECO:0000313" key="3">
    <source>
        <dbReference type="Proteomes" id="UP001482520"/>
    </source>
</evidence>
<accession>A0ABV1P053</accession>
<evidence type="ECO:0000256" key="1">
    <source>
        <dbReference type="SAM" id="SignalP"/>
    </source>
</evidence>
<organism evidence="2 3">
    <name type="scientific">Nocardioides kribbensis</name>
    <dbReference type="NCBI Taxonomy" id="305517"/>
    <lineage>
        <taxon>Bacteria</taxon>
        <taxon>Bacillati</taxon>
        <taxon>Actinomycetota</taxon>
        <taxon>Actinomycetes</taxon>
        <taxon>Propionibacteriales</taxon>
        <taxon>Nocardioidaceae</taxon>
        <taxon>Nocardioides</taxon>
    </lineage>
</organism>
<dbReference type="RefSeq" id="WP_228943279.1">
    <property type="nucleotide sequence ID" value="NZ_JBEGDP010000013.1"/>
</dbReference>
<dbReference type="EMBL" id="JBEGDP010000013">
    <property type="protein sequence ID" value="MEQ7848108.1"/>
    <property type="molecule type" value="Genomic_DNA"/>
</dbReference>